<proteinExistence type="predicted"/>
<comment type="caution">
    <text evidence="2">The sequence shown here is derived from an EMBL/GenBank/DDBJ whole genome shotgun (WGS) entry which is preliminary data.</text>
</comment>
<dbReference type="SUPFAM" id="SSF160631">
    <property type="entry name" value="SMI1/KNR4-like"/>
    <property type="match status" value="1"/>
</dbReference>
<reference evidence="2" key="1">
    <citation type="submission" date="2021-01" db="EMBL/GenBank/DDBJ databases">
        <title>Whole genome shotgun sequence of Actinoplanes ferrugineus NBRC 15555.</title>
        <authorList>
            <person name="Komaki H."/>
            <person name="Tamura T."/>
        </authorList>
    </citation>
    <scope>NUCLEOTIDE SEQUENCE</scope>
    <source>
        <strain evidence="2">NBRC 15555</strain>
    </source>
</reference>
<dbReference type="RefSeq" id="WP_203818120.1">
    <property type="nucleotide sequence ID" value="NZ_BAAABP010000058.1"/>
</dbReference>
<dbReference type="AlphaFoldDB" id="A0A919MGG9"/>
<dbReference type="Pfam" id="PF09346">
    <property type="entry name" value="SMI1_KNR4"/>
    <property type="match status" value="1"/>
</dbReference>
<organism evidence="2 3">
    <name type="scientific">Paractinoplanes ferrugineus</name>
    <dbReference type="NCBI Taxonomy" id="113564"/>
    <lineage>
        <taxon>Bacteria</taxon>
        <taxon>Bacillati</taxon>
        <taxon>Actinomycetota</taxon>
        <taxon>Actinomycetes</taxon>
        <taxon>Micromonosporales</taxon>
        <taxon>Micromonosporaceae</taxon>
        <taxon>Paractinoplanes</taxon>
    </lineage>
</organism>
<feature type="domain" description="Knr4/Smi1-like" evidence="1">
    <location>
        <begin position="36"/>
        <end position="145"/>
    </location>
</feature>
<evidence type="ECO:0000313" key="2">
    <source>
        <dbReference type="EMBL" id="GIE11610.1"/>
    </source>
</evidence>
<keyword evidence="3" id="KW-1185">Reference proteome</keyword>
<dbReference type="Proteomes" id="UP000598174">
    <property type="component" value="Unassembled WGS sequence"/>
</dbReference>
<dbReference type="InterPro" id="IPR018958">
    <property type="entry name" value="Knr4/Smi1-like_dom"/>
</dbReference>
<accession>A0A919MGG9</accession>
<gene>
    <name evidence="2" type="ORF">Afe05nite_34500</name>
</gene>
<dbReference type="EMBL" id="BOMM01000029">
    <property type="protein sequence ID" value="GIE11610.1"/>
    <property type="molecule type" value="Genomic_DNA"/>
</dbReference>
<protein>
    <recommendedName>
        <fullName evidence="1">Knr4/Smi1-like domain-containing protein</fullName>
    </recommendedName>
</protein>
<evidence type="ECO:0000313" key="3">
    <source>
        <dbReference type="Proteomes" id="UP000598174"/>
    </source>
</evidence>
<sequence length="151" mass="16420">MDPTEFDALAEGMHAKSAASQANYGFALIDGRVAGDDEIAFVERRMGVALPTAFKAFMRSYGGGMFGFIDLLPIVVEPDGREDDLLTVNDREFPDRSFVAVAPVGTGDYWAFPVADGRCRDEVWFCFHDGGEPEAVAADFLEFVASHGLKS</sequence>
<evidence type="ECO:0000259" key="1">
    <source>
        <dbReference type="Pfam" id="PF09346"/>
    </source>
</evidence>
<name>A0A919MGG9_9ACTN</name>
<dbReference type="InterPro" id="IPR037883">
    <property type="entry name" value="Knr4/Smi1-like_sf"/>
</dbReference>
<dbReference type="Gene3D" id="3.40.1580.10">
    <property type="entry name" value="SMI1/KNR4-like"/>
    <property type="match status" value="1"/>
</dbReference>